<accession>A0A379SU38</accession>
<dbReference type="InterPro" id="IPR016147">
    <property type="entry name" value="Pili_assmbl_chaperone_N"/>
</dbReference>
<dbReference type="PRINTS" id="PR00969">
    <property type="entry name" value="CHAPERONPILI"/>
</dbReference>
<gene>
    <name evidence="3" type="primary">pegB_1</name>
    <name evidence="3" type="ORF">NCTC7304_01929</name>
</gene>
<evidence type="ECO:0000256" key="1">
    <source>
        <dbReference type="RuleBase" id="RU003918"/>
    </source>
</evidence>
<dbReference type="PANTHER" id="PTHR30251:SF10">
    <property type="entry name" value="FIMBRIAL CHAPERONE YEHC-RELATED"/>
    <property type="match status" value="1"/>
</dbReference>
<proteinExistence type="inferred from homology"/>
<dbReference type="PROSITE" id="PS00635">
    <property type="entry name" value="PILI_CHAPERONE"/>
    <property type="match status" value="1"/>
</dbReference>
<dbReference type="InterPro" id="IPR050643">
    <property type="entry name" value="Periplasmic_pilus_chap"/>
</dbReference>
<comment type="subcellular location">
    <subcellularLocation>
        <location evidence="1">Periplasm</location>
    </subcellularLocation>
</comment>
<protein>
    <submittedName>
        <fullName evidence="3">Fimbrial chaperone protein</fullName>
    </submittedName>
</protein>
<dbReference type="GO" id="GO:0030288">
    <property type="term" value="C:outer membrane-bounded periplasmic space"/>
    <property type="evidence" value="ECO:0007669"/>
    <property type="project" value="InterPro"/>
</dbReference>
<feature type="domain" description="Pili assembly chaperone N-terminal" evidence="2">
    <location>
        <begin position="19"/>
        <end position="115"/>
    </location>
</feature>
<dbReference type="InterPro" id="IPR008962">
    <property type="entry name" value="PapD-like_sf"/>
</dbReference>
<dbReference type="Proteomes" id="UP000254762">
    <property type="component" value="Unassembled WGS sequence"/>
</dbReference>
<dbReference type="PANTHER" id="PTHR30251">
    <property type="entry name" value="PILUS ASSEMBLY CHAPERONE"/>
    <property type="match status" value="1"/>
</dbReference>
<dbReference type="Gene3D" id="2.60.40.10">
    <property type="entry name" value="Immunoglobulins"/>
    <property type="match status" value="1"/>
</dbReference>
<sequence>MKRMIALCLACAAMPAWSGVYIYGTRIIYPAQKKDITVQLMNDGKRSSLIQAWIDNGDTSLPPEKLQVPFIMIPPVIRVAANSGQQLKIKKLANNLPGDRESLFYLNVLDIPPKFRREQR</sequence>
<dbReference type="Pfam" id="PF00345">
    <property type="entry name" value="PapD_N"/>
    <property type="match status" value="1"/>
</dbReference>
<name>A0A379SU38_SALER</name>
<reference evidence="3 4" key="1">
    <citation type="submission" date="2018-06" db="EMBL/GenBank/DDBJ databases">
        <authorList>
            <consortium name="Pathogen Informatics"/>
            <person name="Doyle S."/>
        </authorList>
    </citation>
    <scope>NUCLEOTIDE SEQUENCE [LARGE SCALE GENOMIC DNA]</scope>
    <source>
        <strain evidence="3 4">NCTC7304</strain>
    </source>
</reference>
<dbReference type="GO" id="GO:0071555">
    <property type="term" value="P:cell wall organization"/>
    <property type="evidence" value="ECO:0007669"/>
    <property type="project" value="InterPro"/>
</dbReference>
<dbReference type="SUPFAM" id="SSF49354">
    <property type="entry name" value="PapD-like"/>
    <property type="match status" value="1"/>
</dbReference>
<evidence type="ECO:0000259" key="2">
    <source>
        <dbReference type="Pfam" id="PF00345"/>
    </source>
</evidence>
<evidence type="ECO:0000313" key="4">
    <source>
        <dbReference type="Proteomes" id="UP000254762"/>
    </source>
</evidence>
<dbReference type="InterPro" id="IPR001829">
    <property type="entry name" value="Pili_assmbl_chaperone_bac"/>
</dbReference>
<organism evidence="3 4">
    <name type="scientific">Salmonella enterica subsp. arizonae</name>
    <dbReference type="NCBI Taxonomy" id="59203"/>
    <lineage>
        <taxon>Bacteria</taxon>
        <taxon>Pseudomonadati</taxon>
        <taxon>Pseudomonadota</taxon>
        <taxon>Gammaproteobacteria</taxon>
        <taxon>Enterobacterales</taxon>
        <taxon>Enterobacteriaceae</taxon>
        <taxon>Salmonella</taxon>
    </lineage>
</organism>
<dbReference type="InterPro" id="IPR013783">
    <property type="entry name" value="Ig-like_fold"/>
</dbReference>
<dbReference type="InterPro" id="IPR018046">
    <property type="entry name" value="Pili_assmbl_chaperone_CS"/>
</dbReference>
<dbReference type="EMBL" id="UGXD01000002">
    <property type="protein sequence ID" value="SUG32498.1"/>
    <property type="molecule type" value="Genomic_DNA"/>
</dbReference>
<evidence type="ECO:0000313" key="3">
    <source>
        <dbReference type="EMBL" id="SUG32498.1"/>
    </source>
</evidence>
<comment type="similarity">
    <text evidence="1">Belongs to the periplasmic pilus chaperone family.</text>
</comment>
<keyword evidence="1" id="KW-0143">Chaperone</keyword>
<dbReference type="AlphaFoldDB" id="A0A379SU38"/>